<evidence type="ECO:0000256" key="8">
    <source>
        <dbReference type="ARBA" id="ARBA00023136"/>
    </source>
</evidence>
<evidence type="ECO:0000259" key="10">
    <source>
        <dbReference type="PROSITE" id="PS50893"/>
    </source>
</evidence>
<organism evidence="11 12">
    <name type="scientific">Rhodoglobus vestalii</name>
    <dbReference type="NCBI Taxonomy" id="193384"/>
    <lineage>
        <taxon>Bacteria</taxon>
        <taxon>Bacillati</taxon>
        <taxon>Actinomycetota</taxon>
        <taxon>Actinomycetes</taxon>
        <taxon>Micrococcales</taxon>
        <taxon>Microbacteriaceae</taxon>
        <taxon>Rhodoglobus</taxon>
    </lineage>
</organism>
<dbReference type="GO" id="GO:0016887">
    <property type="term" value="F:ATP hydrolysis activity"/>
    <property type="evidence" value="ECO:0007669"/>
    <property type="project" value="InterPro"/>
</dbReference>
<dbReference type="InterPro" id="IPR027417">
    <property type="entry name" value="P-loop_NTPase"/>
</dbReference>
<feature type="domain" description="ABC transporter" evidence="10">
    <location>
        <begin position="4"/>
        <end position="240"/>
    </location>
</feature>
<evidence type="ECO:0000256" key="6">
    <source>
        <dbReference type="ARBA" id="ARBA00023004"/>
    </source>
</evidence>
<dbReference type="AlphaFoldDB" id="A0A8H2PZ06"/>
<keyword evidence="4" id="KW-0547">Nucleotide-binding</keyword>
<dbReference type="EC" id="7.6.2.9" evidence="9"/>
<dbReference type="CDD" id="cd03259">
    <property type="entry name" value="ABC_Carb_Solutes_like"/>
    <property type="match status" value="1"/>
</dbReference>
<dbReference type="Pfam" id="PF08402">
    <property type="entry name" value="TOBE_2"/>
    <property type="match status" value="1"/>
</dbReference>
<dbReference type="OrthoDB" id="9802264at2"/>
<dbReference type="FunFam" id="3.40.50.300:FF:000425">
    <property type="entry name" value="Probable ABC transporter, ATP-binding subunit"/>
    <property type="match status" value="1"/>
</dbReference>
<name>A0A8H2PZ06_9MICO</name>
<dbReference type="PROSITE" id="PS50893">
    <property type="entry name" value="ABC_TRANSPORTER_2"/>
    <property type="match status" value="1"/>
</dbReference>
<dbReference type="EMBL" id="VFRA01000001">
    <property type="protein sequence ID" value="TQO20844.1"/>
    <property type="molecule type" value="Genomic_DNA"/>
</dbReference>
<dbReference type="InterPro" id="IPR017871">
    <property type="entry name" value="ABC_transporter-like_CS"/>
</dbReference>
<evidence type="ECO:0000256" key="5">
    <source>
        <dbReference type="ARBA" id="ARBA00022840"/>
    </source>
</evidence>
<dbReference type="SUPFAM" id="SSF50331">
    <property type="entry name" value="MOP-like"/>
    <property type="match status" value="1"/>
</dbReference>
<dbReference type="InterPro" id="IPR003439">
    <property type="entry name" value="ABC_transporter-like_ATP-bd"/>
</dbReference>
<protein>
    <recommendedName>
        <fullName evidence="9">ABC-type quaternary amine transporter</fullName>
        <ecNumber evidence="9">7.6.2.9</ecNumber>
    </recommendedName>
</protein>
<dbReference type="GO" id="GO:0005524">
    <property type="term" value="F:ATP binding"/>
    <property type="evidence" value="ECO:0007669"/>
    <property type="project" value="UniProtKB-KW"/>
</dbReference>
<dbReference type="GO" id="GO:0043190">
    <property type="term" value="C:ATP-binding cassette (ABC) transporter complex"/>
    <property type="evidence" value="ECO:0007669"/>
    <property type="project" value="InterPro"/>
</dbReference>
<accession>A0A8H2PZ06</accession>
<sequence length="431" mass="44736">MSRLSMRNVVVGYGVEPVLRGISLEVPNGSLVAIVGPSGCGKTTLLRTIAGLIRARSGEVRLGQRMVTTHGIHLAPEKRRIGWVPQDAALFPHLTVAENIAFGLGGGRRAARRSAGEERVRHLLCLVGLSALAGRSPAQLSGGQAQRVALARALASGPEVVLMDEPFGALDPLLRGELRTEVRALLAAEGMTGILVTHDQAEALSIADYVAVMRDGEILQFGTPTEVYERPATPWVATFVGESVFLPGLWRSGSVVGALGSLEAEWMPGDATLGDATLGDATLGNTVNGASSGADLAVGASPAGVLAYDESGVRHGSQLPSEIRRSGETTPITVVSGRPAAGVVGEDTPVAVLIRPEQLELKLIVEPMLAQGLRATVTAVSYTGHDALLELSLQSGTSCMARVAASGLLPVGAEVTVEVRGRVLAYPRAGD</sequence>
<proteinExistence type="predicted"/>
<evidence type="ECO:0000256" key="1">
    <source>
        <dbReference type="ARBA" id="ARBA00022448"/>
    </source>
</evidence>
<dbReference type="PANTHER" id="PTHR42781">
    <property type="entry name" value="SPERMIDINE/PUTRESCINE IMPORT ATP-BINDING PROTEIN POTA"/>
    <property type="match status" value="1"/>
</dbReference>
<dbReference type="InterPro" id="IPR003593">
    <property type="entry name" value="AAA+_ATPase"/>
</dbReference>
<keyword evidence="2" id="KW-1003">Cell membrane</keyword>
<keyword evidence="3" id="KW-0410">Iron transport</keyword>
<reference evidence="11 12" key="1">
    <citation type="submission" date="2019-06" db="EMBL/GenBank/DDBJ databases">
        <title>Sequencing the genomes of 1000 actinobacteria strains.</title>
        <authorList>
            <person name="Klenk H.-P."/>
        </authorList>
    </citation>
    <scope>NUCLEOTIDE SEQUENCE [LARGE SCALE GENOMIC DNA]</scope>
    <source>
        <strain evidence="11 12">DSM 21947</strain>
    </source>
</reference>
<dbReference type="PANTHER" id="PTHR42781:SF4">
    <property type="entry name" value="SPERMIDINE_PUTRESCINE IMPORT ATP-BINDING PROTEIN POTA"/>
    <property type="match status" value="1"/>
</dbReference>
<evidence type="ECO:0000256" key="2">
    <source>
        <dbReference type="ARBA" id="ARBA00022475"/>
    </source>
</evidence>
<evidence type="ECO:0000313" key="12">
    <source>
        <dbReference type="Proteomes" id="UP000316560"/>
    </source>
</evidence>
<dbReference type="InterPro" id="IPR013611">
    <property type="entry name" value="Transp-assoc_OB_typ2"/>
</dbReference>
<dbReference type="RefSeq" id="WP_141991096.1">
    <property type="nucleotide sequence ID" value="NZ_VFRA01000001.1"/>
</dbReference>
<keyword evidence="8" id="KW-0472">Membrane</keyword>
<dbReference type="Pfam" id="PF00005">
    <property type="entry name" value="ABC_tran"/>
    <property type="match status" value="1"/>
</dbReference>
<evidence type="ECO:0000256" key="9">
    <source>
        <dbReference type="ARBA" id="ARBA00066388"/>
    </source>
</evidence>
<evidence type="ECO:0000256" key="7">
    <source>
        <dbReference type="ARBA" id="ARBA00023065"/>
    </source>
</evidence>
<comment type="caution">
    <text evidence="11">The sequence shown here is derived from an EMBL/GenBank/DDBJ whole genome shotgun (WGS) entry which is preliminary data.</text>
</comment>
<keyword evidence="1" id="KW-0813">Transport</keyword>
<dbReference type="GO" id="GO:0015408">
    <property type="term" value="F:ABC-type ferric iron transporter activity"/>
    <property type="evidence" value="ECO:0007669"/>
    <property type="project" value="InterPro"/>
</dbReference>
<evidence type="ECO:0000256" key="3">
    <source>
        <dbReference type="ARBA" id="ARBA00022496"/>
    </source>
</evidence>
<evidence type="ECO:0000313" key="11">
    <source>
        <dbReference type="EMBL" id="TQO20844.1"/>
    </source>
</evidence>
<keyword evidence="6" id="KW-0408">Iron</keyword>
<gene>
    <name evidence="11" type="ORF">FB472_2499</name>
</gene>
<dbReference type="SUPFAM" id="SSF52540">
    <property type="entry name" value="P-loop containing nucleoside triphosphate hydrolases"/>
    <property type="match status" value="1"/>
</dbReference>
<dbReference type="GO" id="GO:0015418">
    <property type="term" value="F:ABC-type quaternary ammonium compound transporting activity"/>
    <property type="evidence" value="ECO:0007669"/>
    <property type="project" value="UniProtKB-EC"/>
</dbReference>
<dbReference type="InterPro" id="IPR050093">
    <property type="entry name" value="ABC_SmlMolc_Importer"/>
</dbReference>
<keyword evidence="12" id="KW-1185">Reference proteome</keyword>
<dbReference type="Gene3D" id="3.40.50.300">
    <property type="entry name" value="P-loop containing nucleotide triphosphate hydrolases"/>
    <property type="match status" value="1"/>
</dbReference>
<dbReference type="InterPro" id="IPR015853">
    <property type="entry name" value="ABC_transpr_FbpC"/>
</dbReference>
<dbReference type="InterPro" id="IPR008995">
    <property type="entry name" value="Mo/tungstate-bd_C_term_dom"/>
</dbReference>
<dbReference type="SMART" id="SM00382">
    <property type="entry name" value="AAA"/>
    <property type="match status" value="1"/>
</dbReference>
<dbReference type="PROSITE" id="PS00211">
    <property type="entry name" value="ABC_TRANSPORTER_1"/>
    <property type="match status" value="1"/>
</dbReference>
<keyword evidence="7" id="KW-0406">Ion transport</keyword>
<dbReference type="Proteomes" id="UP000316560">
    <property type="component" value="Unassembled WGS sequence"/>
</dbReference>
<keyword evidence="5" id="KW-0067">ATP-binding</keyword>
<evidence type="ECO:0000256" key="4">
    <source>
        <dbReference type="ARBA" id="ARBA00022741"/>
    </source>
</evidence>